<protein>
    <recommendedName>
        <fullName evidence="3">Transposase IS204/IS1001/IS1096/IS1165 DDE domain-containing protein</fullName>
    </recommendedName>
</protein>
<dbReference type="Proteomes" id="UP001439008">
    <property type="component" value="Unassembled WGS sequence"/>
</dbReference>
<evidence type="ECO:0000313" key="1">
    <source>
        <dbReference type="EMBL" id="MES1918478.1"/>
    </source>
</evidence>
<evidence type="ECO:0000313" key="2">
    <source>
        <dbReference type="Proteomes" id="UP001439008"/>
    </source>
</evidence>
<evidence type="ECO:0008006" key="3">
    <source>
        <dbReference type="Google" id="ProtNLM"/>
    </source>
</evidence>
<comment type="caution">
    <text evidence="1">The sequence shown here is derived from an EMBL/GenBank/DDBJ whole genome shotgun (WGS) entry which is preliminary data.</text>
</comment>
<name>A0ABV2AFN8_9EUKA</name>
<keyword evidence="2" id="KW-1185">Reference proteome</keyword>
<proteinExistence type="predicted"/>
<accession>A0ABV2AFN8</accession>
<dbReference type="EMBL" id="JBDODL010000069">
    <property type="protein sequence ID" value="MES1918478.1"/>
    <property type="molecule type" value="Genomic_DNA"/>
</dbReference>
<sequence length="99" mass="10952">MSCGKSPLIKTFAFVAFEDGDRNVISRCADAGVSPSGSREIDALQTEVAGDQCQPCHRSEQLLFDRVHFLRAVRNASVSRTVVSQFQQNLAPLVDRVNW</sequence>
<organism evidence="1 2">
    <name type="scientific">Bonamia ostreae</name>
    <dbReference type="NCBI Taxonomy" id="126728"/>
    <lineage>
        <taxon>Eukaryota</taxon>
        <taxon>Sar</taxon>
        <taxon>Rhizaria</taxon>
        <taxon>Endomyxa</taxon>
        <taxon>Ascetosporea</taxon>
        <taxon>Haplosporida</taxon>
        <taxon>Bonamia</taxon>
    </lineage>
</organism>
<reference evidence="1 2" key="1">
    <citation type="journal article" date="2024" name="BMC Biol.">
        <title>Comparative genomics of Ascetosporea gives new insight into the evolutionary basis for animal parasitism in Rhizaria.</title>
        <authorList>
            <person name="Hiltunen Thoren M."/>
            <person name="Onut-Brannstrom I."/>
            <person name="Alfjorden A."/>
            <person name="Peckova H."/>
            <person name="Swords F."/>
            <person name="Hooper C."/>
            <person name="Holzer A.S."/>
            <person name="Bass D."/>
            <person name="Burki F."/>
        </authorList>
    </citation>
    <scope>NUCLEOTIDE SEQUENCE [LARGE SCALE GENOMIC DNA]</scope>
    <source>
        <strain evidence="1">20-A016</strain>
    </source>
</reference>
<gene>
    <name evidence="1" type="ORF">MHBO_000443</name>
</gene>